<gene>
    <name evidence="2" type="ORF">Triagg1_8039</name>
</gene>
<feature type="compositionally biased region" description="Basic and acidic residues" evidence="1">
    <location>
        <begin position="688"/>
        <end position="699"/>
    </location>
</feature>
<comment type="caution">
    <text evidence="2">The sequence shown here is derived from an EMBL/GenBank/DDBJ whole genome shotgun (WGS) entry which is preliminary data.</text>
</comment>
<feature type="compositionally biased region" description="Acidic residues" evidence="1">
    <location>
        <begin position="792"/>
        <end position="816"/>
    </location>
</feature>
<name>A0AAE1I973_9HYPO</name>
<feature type="region of interest" description="Disordered" evidence="1">
    <location>
        <begin position="688"/>
        <end position="738"/>
    </location>
</feature>
<feature type="region of interest" description="Disordered" evidence="1">
    <location>
        <begin position="918"/>
        <end position="953"/>
    </location>
</feature>
<reference evidence="2" key="1">
    <citation type="submission" date="2023-11" db="EMBL/GenBank/DDBJ databases">
        <title>The genome sequences of three competitors of mushroom-forming fungi.</title>
        <authorList>
            <person name="Beijen E."/>
            <person name="Ohm R.A."/>
        </authorList>
    </citation>
    <scope>NUCLEOTIDE SEQUENCE</scope>
    <source>
        <strain evidence="2">CBS 100526</strain>
    </source>
</reference>
<dbReference type="InterPro" id="IPR013943">
    <property type="entry name" value="Pet127"/>
</dbReference>
<feature type="region of interest" description="Disordered" evidence="1">
    <location>
        <begin position="773"/>
        <end position="828"/>
    </location>
</feature>
<evidence type="ECO:0000313" key="3">
    <source>
        <dbReference type="Proteomes" id="UP001273209"/>
    </source>
</evidence>
<dbReference type="PANTHER" id="PTHR31014:SF0">
    <property type="entry name" value="MITOCHONDRIAL TRANSLATION SYSTEM COMPONENT PET127-RELATED"/>
    <property type="match status" value="1"/>
</dbReference>
<dbReference type="EMBL" id="JAWRVG010000037">
    <property type="protein sequence ID" value="KAK4067039.1"/>
    <property type="molecule type" value="Genomic_DNA"/>
</dbReference>
<dbReference type="GO" id="GO:0005740">
    <property type="term" value="C:mitochondrial envelope"/>
    <property type="evidence" value="ECO:0007669"/>
    <property type="project" value="TreeGrafter"/>
</dbReference>
<feature type="region of interest" description="Disordered" evidence="1">
    <location>
        <begin position="42"/>
        <end position="138"/>
    </location>
</feature>
<dbReference type="GeneID" id="87922746"/>
<proteinExistence type="predicted"/>
<keyword evidence="3" id="KW-1185">Reference proteome</keyword>
<feature type="compositionally biased region" description="Polar residues" evidence="1">
    <location>
        <begin position="114"/>
        <end position="123"/>
    </location>
</feature>
<dbReference type="GO" id="GO:0000964">
    <property type="term" value="P:mitochondrial RNA 5'-end processing"/>
    <property type="evidence" value="ECO:0007669"/>
    <property type="project" value="TreeGrafter"/>
</dbReference>
<protein>
    <submittedName>
        <fullName evidence="2">Uncharacterized protein</fullName>
    </submittedName>
</protein>
<evidence type="ECO:0000313" key="2">
    <source>
        <dbReference type="EMBL" id="KAK4067039.1"/>
    </source>
</evidence>
<dbReference type="Proteomes" id="UP001273209">
    <property type="component" value="Unassembled WGS sequence"/>
</dbReference>
<evidence type="ECO:0000256" key="1">
    <source>
        <dbReference type="SAM" id="MobiDB-lite"/>
    </source>
</evidence>
<accession>A0AAE1I973</accession>
<feature type="region of interest" description="Disordered" evidence="1">
    <location>
        <begin position="582"/>
        <end position="620"/>
    </location>
</feature>
<dbReference type="RefSeq" id="XP_062753119.1">
    <property type="nucleotide sequence ID" value="XM_062902842.1"/>
</dbReference>
<dbReference type="AlphaFoldDB" id="A0AAE1I973"/>
<dbReference type="Pfam" id="PF08634">
    <property type="entry name" value="Pet127"/>
    <property type="match status" value="1"/>
</dbReference>
<sequence>MIQPFLRARPLARTTTLWAIRRQLPLTNLGLRSFTVTRALDGKPAGKAREKRKRRINAKLREAATTKTKKKKLPKDKKPSPAEPAESALDGGESQHRGESQDTAARPTAGLWTTLKSRLQSSTSKRRAKAAPKDDQEDVDVMARYAAAPMAPGDIPPEKTSLAGKLAKGRKAKELPRLDVKTIRPQHLKLCPVEEDALLPVPQLKHNLDRVLFNPGVYHMQDDRSRVFNFDPYLASIMPVKEFDFDALRSYVTSSKDVKLRQLSASHVMKYCGSTSSMTSILSHFHFLLSAWRKPNFAFLSRSIEPESYNFTAISRGPSAAFAHYNDGTYAFDSDKEYDTENILSLLGKSMEKLLTLPKDEFEKYRLSRSHQLSEEERNAQDSFHYTTMGDFMMRSQLDAYDPRLPGSGMFDLKTRAVVAVRMDVRGYEKGAGYEIQKRFGQWESFEREYYDMIRTVFLKYSLQVRMGRMDGIFVAYHNTQRIFGFQYISLEEMDVALHGTSDRRLGDQEFKTSVALLNEVMNKATQRYPGRTLRLHVETRDTKVPLTYFFVEPVTEEEMKTTQEAGKSSVEELEREFQILSETESEEDSNRAESIEQPESQPSNEKEEQISNELSYQDPPNEAAWNVMMAKVDATVEDESLGIGSVREAVQEALEQSGILNGKTELEIEQYLDAMVASLTAHSSKIKELRDRSDDPRDVTGSVLGRTTDDNLGAEEEFAADEKQTTEPEYGQDGSEMRDASLTDLILKATEGIDNRAGNLKTFQRMFADLATKSEQTDSETSEMTEKLSAEDDVLDEDEFAEEDDEDEDDSEAVETPEGAGQQDRELLGMIVTVRNLVNGEQVDRPTNLKKDDDFDWTVEYNITELRDKRARRIYAGMKQRRRRVFAPSPSDRWDWYKMFRGKLPELAKKGERFREMRSQQEAGGPVHVAWEREGLSHETFQPAGEDIKKDT</sequence>
<dbReference type="PANTHER" id="PTHR31014">
    <property type="entry name" value="MITOCHONDRIAL TRANSLATION SYSTEM COMPONENT PET127-RELATED"/>
    <property type="match status" value="1"/>
</dbReference>
<organism evidence="2 3">
    <name type="scientific">Trichoderma aggressivum f. europaeum</name>
    <dbReference type="NCBI Taxonomy" id="173218"/>
    <lineage>
        <taxon>Eukaryota</taxon>
        <taxon>Fungi</taxon>
        <taxon>Dikarya</taxon>
        <taxon>Ascomycota</taxon>
        <taxon>Pezizomycotina</taxon>
        <taxon>Sordariomycetes</taxon>
        <taxon>Hypocreomycetidae</taxon>
        <taxon>Hypocreales</taxon>
        <taxon>Hypocreaceae</taxon>
        <taxon>Trichoderma</taxon>
    </lineage>
</organism>
<feature type="compositionally biased region" description="Basic residues" evidence="1">
    <location>
        <begin position="49"/>
        <end position="58"/>
    </location>
</feature>